<proteinExistence type="inferred from homology"/>
<feature type="binding site" evidence="11">
    <location>
        <position position="169"/>
    </location>
    <ligand>
        <name>CTP</name>
        <dbReference type="ChEBI" id="CHEBI:37563"/>
    </ligand>
</feature>
<keyword evidence="2 11" id="KW-0808">Transferase</keyword>
<dbReference type="InterPro" id="IPR050264">
    <property type="entry name" value="Bact_CCA-adding_enz_type3_sf"/>
</dbReference>
<comment type="catalytic activity">
    <reaction evidence="11">
        <text>a tRNA with a 3' CCA end + 2 CTP + ATP = a tRNA with a 3' CCACCA end + 3 diphosphate</text>
        <dbReference type="Rhea" id="RHEA:76235"/>
        <dbReference type="Rhea" id="RHEA-COMP:10468"/>
        <dbReference type="Rhea" id="RHEA-COMP:18655"/>
        <dbReference type="ChEBI" id="CHEBI:30616"/>
        <dbReference type="ChEBI" id="CHEBI:33019"/>
        <dbReference type="ChEBI" id="CHEBI:37563"/>
        <dbReference type="ChEBI" id="CHEBI:83071"/>
        <dbReference type="ChEBI" id="CHEBI:195187"/>
    </reaction>
</comment>
<dbReference type="PANTHER" id="PTHR46173">
    <property type="entry name" value="CCA TRNA NUCLEOTIDYLTRANSFERASE 1, MITOCHONDRIAL"/>
    <property type="match status" value="1"/>
</dbReference>
<dbReference type="InterPro" id="IPR002646">
    <property type="entry name" value="PolA_pol_head_dom"/>
</dbReference>
<dbReference type="RefSeq" id="WP_045928053.1">
    <property type="nucleotide sequence ID" value="NZ_JBHSZS010000009.1"/>
</dbReference>
<dbReference type="NCBIfam" id="NF009814">
    <property type="entry name" value="PRK13299.1"/>
    <property type="match status" value="1"/>
</dbReference>
<keyword evidence="8 11" id="KW-0067">ATP-binding</keyword>
<dbReference type="HAMAP" id="MF_01263">
    <property type="entry name" value="CCA_bact_type3"/>
    <property type="match status" value="1"/>
</dbReference>
<keyword evidence="10 11" id="KW-0694">RNA-binding</keyword>
<keyword evidence="3 11" id="KW-0819">tRNA processing</keyword>
<name>A0A0F4LCL3_9LACO</name>
<comment type="function">
    <text evidence="11">Catalyzes the addition and repair of the essential 3'-terminal CCA sequence in tRNAs without using a nucleic acid template. Adds these three nucleotides in the order of C, C, and A to the tRNA nucleotide-73, using CTP and ATP as substrates and producing inorganic pyrophosphate. tRNA 3'-terminal CCA addition is required both for tRNA processing and repair. Also involved in tRNA surveillance by mediating tandem CCA addition to generate a CCACCA at the 3' terminus of unstable tRNAs. While stable tRNAs receive only 3'-terminal CCA, unstable tRNAs are marked with CCACCA and rapidly degraded.</text>
</comment>
<protein>
    <recommendedName>
        <fullName evidence="11">CCA-adding enzyme</fullName>
        <ecNumber evidence="11">2.7.7.72</ecNumber>
    </recommendedName>
    <alternativeName>
        <fullName evidence="11">CCA tRNA nucleotidyltransferase</fullName>
    </alternativeName>
    <alternativeName>
        <fullName evidence="11">tRNA CCA-pyrophosphorylase</fullName>
    </alternativeName>
    <alternativeName>
        <fullName evidence="11">tRNA adenylyl-/cytidylyl- transferase</fullName>
    </alternativeName>
    <alternativeName>
        <fullName evidence="11">tRNA nucleotidyltransferase</fullName>
    </alternativeName>
    <alternativeName>
        <fullName evidence="11">tRNA-NT</fullName>
    </alternativeName>
</protein>
<evidence type="ECO:0000256" key="2">
    <source>
        <dbReference type="ARBA" id="ARBA00022679"/>
    </source>
</evidence>
<dbReference type="AlphaFoldDB" id="A0A0F4LCL3"/>
<dbReference type="EC" id="2.7.7.72" evidence="11"/>
<evidence type="ECO:0000256" key="1">
    <source>
        <dbReference type="ARBA" id="ARBA00001946"/>
    </source>
</evidence>
<feature type="binding site" evidence="11">
    <location>
        <position position="48"/>
    </location>
    <ligand>
        <name>Mg(2+)</name>
        <dbReference type="ChEBI" id="CHEBI:18420"/>
    </ligand>
</feature>
<evidence type="ECO:0000256" key="10">
    <source>
        <dbReference type="ARBA" id="ARBA00022884"/>
    </source>
</evidence>
<dbReference type="Gene3D" id="1.20.58.560">
    <property type="match status" value="1"/>
</dbReference>
<feature type="binding site" evidence="11">
    <location>
        <position position="166"/>
    </location>
    <ligand>
        <name>ATP</name>
        <dbReference type="ChEBI" id="CHEBI:30616"/>
    </ligand>
</feature>
<comment type="subunit">
    <text evidence="11">Homodimer.</text>
</comment>
<dbReference type="GO" id="GO:0000049">
    <property type="term" value="F:tRNA binding"/>
    <property type="evidence" value="ECO:0007669"/>
    <property type="project" value="UniProtKB-UniRule"/>
</dbReference>
<feature type="binding site" evidence="11">
    <location>
        <position position="160"/>
    </location>
    <ligand>
        <name>ATP</name>
        <dbReference type="ChEBI" id="CHEBI:30616"/>
    </ligand>
</feature>
<dbReference type="EMBL" id="JXBY01000018">
    <property type="protein sequence ID" value="KJY55999.1"/>
    <property type="molecule type" value="Genomic_DNA"/>
</dbReference>
<keyword evidence="9 11" id="KW-0460">Magnesium</keyword>
<feature type="binding site" evidence="11">
    <location>
        <position position="163"/>
    </location>
    <ligand>
        <name>ATP</name>
        <dbReference type="ChEBI" id="CHEBI:30616"/>
    </ligand>
</feature>
<feature type="binding site" evidence="11">
    <location>
        <position position="117"/>
    </location>
    <ligand>
        <name>CTP</name>
        <dbReference type="ChEBI" id="CHEBI:37563"/>
    </ligand>
</feature>
<comment type="similarity">
    <text evidence="11">Belongs to the tRNA nucleotidyltransferase/poly(A) polymerase family. Bacterial CCA-adding enzyme type 3 subfamily.</text>
</comment>
<evidence type="ECO:0000256" key="7">
    <source>
        <dbReference type="ARBA" id="ARBA00022800"/>
    </source>
</evidence>
<gene>
    <name evidence="15" type="primary">papS</name>
    <name evidence="11" type="synonym">cca</name>
    <name evidence="15" type="ORF">JF76_09470</name>
</gene>
<dbReference type="GO" id="GO:0004810">
    <property type="term" value="F:CCA tRNA nucleotidyltransferase activity"/>
    <property type="evidence" value="ECO:0007669"/>
    <property type="project" value="UniProtKB-UniRule"/>
</dbReference>
<evidence type="ECO:0000256" key="11">
    <source>
        <dbReference type="HAMAP-Rule" id="MF_01263"/>
    </source>
</evidence>
<feature type="binding site" evidence="11">
    <location>
        <position position="169"/>
    </location>
    <ligand>
        <name>ATP</name>
        <dbReference type="ChEBI" id="CHEBI:30616"/>
    </ligand>
</feature>
<feature type="domain" description="tRNA nucleotidyltransferase/poly(A) polymerase RNA and SrmB- binding" evidence="13">
    <location>
        <begin position="175"/>
        <end position="233"/>
    </location>
</feature>
<dbReference type="SUPFAM" id="SSF81301">
    <property type="entry name" value="Nucleotidyltransferase"/>
    <property type="match status" value="1"/>
</dbReference>
<feature type="domain" description="Poly A polymerase head" evidence="12">
    <location>
        <begin position="28"/>
        <end position="147"/>
    </location>
</feature>
<evidence type="ECO:0000256" key="8">
    <source>
        <dbReference type="ARBA" id="ARBA00022840"/>
    </source>
</evidence>
<comment type="cofactor">
    <cofactor evidence="1 11">
        <name>Mg(2+)</name>
        <dbReference type="ChEBI" id="CHEBI:18420"/>
    </cofactor>
</comment>
<evidence type="ECO:0000313" key="16">
    <source>
        <dbReference type="Proteomes" id="UP000033533"/>
    </source>
</evidence>
<accession>A0A0F4LCL3</accession>
<evidence type="ECO:0000259" key="14">
    <source>
        <dbReference type="Pfam" id="PF13735"/>
    </source>
</evidence>
<dbReference type="CDD" id="cd05398">
    <property type="entry name" value="NT_ClassII-CCAase"/>
    <property type="match status" value="1"/>
</dbReference>
<dbReference type="GO" id="GO:0000287">
    <property type="term" value="F:magnesium ion binding"/>
    <property type="evidence" value="ECO:0007669"/>
    <property type="project" value="UniProtKB-UniRule"/>
</dbReference>
<dbReference type="Pfam" id="PF12627">
    <property type="entry name" value="PolyA_pol_RNAbd"/>
    <property type="match status" value="1"/>
</dbReference>
<evidence type="ECO:0000256" key="9">
    <source>
        <dbReference type="ARBA" id="ARBA00022842"/>
    </source>
</evidence>
<keyword evidence="4 11" id="KW-0548">Nucleotidyltransferase</keyword>
<dbReference type="InterPro" id="IPR032828">
    <property type="entry name" value="PolyA_RNA-bd"/>
</dbReference>
<dbReference type="OrthoDB" id="9805698at2"/>
<dbReference type="InterPro" id="IPR023068">
    <property type="entry name" value="CCA-adding_enz_firmicutes"/>
</dbReference>
<evidence type="ECO:0000259" key="13">
    <source>
        <dbReference type="Pfam" id="PF12627"/>
    </source>
</evidence>
<dbReference type="Pfam" id="PF13735">
    <property type="entry name" value="tRNA_NucTran2_2"/>
    <property type="match status" value="1"/>
</dbReference>
<evidence type="ECO:0000259" key="12">
    <source>
        <dbReference type="Pfam" id="PF01743"/>
    </source>
</evidence>
<dbReference type="GO" id="GO:0001680">
    <property type="term" value="P:tRNA 3'-terminal CCA addition"/>
    <property type="evidence" value="ECO:0007669"/>
    <property type="project" value="UniProtKB-UniRule"/>
</dbReference>
<dbReference type="Proteomes" id="UP000033533">
    <property type="component" value="Unassembled WGS sequence"/>
</dbReference>
<dbReference type="PATRIC" id="fig|1218493.3.peg.999"/>
<dbReference type="GO" id="GO:0160016">
    <property type="term" value="F:CCACCA tRNA nucleotidyltransferase activity"/>
    <property type="evidence" value="ECO:0007669"/>
    <property type="project" value="RHEA"/>
</dbReference>
<dbReference type="InterPro" id="IPR043519">
    <property type="entry name" value="NT_sf"/>
</dbReference>
<comment type="caution">
    <text evidence="15">The sequence shown here is derived from an EMBL/GenBank/DDBJ whole genome shotgun (WGS) entry which is preliminary data.</text>
</comment>
<comment type="catalytic activity">
    <reaction evidence="11">
        <text>a tRNA precursor + 2 CTP + ATP = a tRNA with a 3' CCA end + 3 diphosphate</text>
        <dbReference type="Rhea" id="RHEA:14433"/>
        <dbReference type="Rhea" id="RHEA-COMP:10465"/>
        <dbReference type="Rhea" id="RHEA-COMP:10468"/>
        <dbReference type="ChEBI" id="CHEBI:30616"/>
        <dbReference type="ChEBI" id="CHEBI:33019"/>
        <dbReference type="ChEBI" id="CHEBI:37563"/>
        <dbReference type="ChEBI" id="CHEBI:74896"/>
        <dbReference type="ChEBI" id="CHEBI:83071"/>
        <dbReference type="EC" id="2.7.7.72"/>
    </reaction>
</comment>
<dbReference type="PANTHER" id="PTHR46173:SF1">
    <property type="entry name" value="CCA TRNA NUCLEOTIDYLTRANSFERASE 1, MITOCHONDRIAL"/>
    <property type="match status" value="1"/>
</dbReference>
<dbReference type="Gene3D" id="3.30.460.10">
    <property type="entry name" value="Beta Polymerase, domain 2"/>
    <property type="match status" value="1"/>
</dbReference>
<dbReference type="GO" id="GO:0042245">
    <property type="term" value="P:RNA repair"/>
    <property type="evidence" value="ECO:0007669"/>
    <property type="project" value="UniProtKB-KW"/>
</dbReference>
<evidence type="ECO:0000313" key="15">
    <source>
        <dbReference type="EMBL" id="KJY55999.1"/>
    </source>
</evidence>
<dbReference type="InterPro" id="IPR032810">
    <property type="entry name" value="CCA-adding_enz_C"/>
</dbReference>
<reference evidence="15 16" key="1">
    <citation type="submission" date="2014-12" db="EMBL/GenBank/DDBJ databases">
        <title>Comparative genomics of the lactic acid bacteria isolated from the honey bee gut.</title>
        <authorList>
            <person name="Ellegaard K.M."/>
            <person name="Tamarit D."/>
            <person name="Javelind E."/>
            <person name="Olofsson T."/>
            <person name="Andersson S.G."/>
            <person name="Vasquez A."/>
        </authorList>
    </citation>
    <scope>NUCLEOTIDE SEQUENCE [LARGE SCALE GENOMIC DNA]</scope>
    <source>
        <strain evidence="15 16">Biut2</strain>
    </source>
</reference>
<feature type="binding site" evidence="11">
    <location>
        <position position="33"/>
    </location>
    <ligand>
        <name>CTP</name>
        <dbReference type="ChEBI" id="CHEBI:37563"/>
    </ligand>
</feature>
<comment type="miscellaneous">
    <text evidence="11">A single active site specifically recognizes both ATP and CTP and is responsible for their addition.</text>
</comment>
<dbReference type="Pfam" id="PF01743">
    <property type="entry name" value="PolyA_pol"/>
    <property type="match status" value="1"/>
</dbReference>
<feature type="binding site" evidence="11">
    <location>
        <position position="46"/>
    </location>
    <ligand>
        <name>Mg(2+)</name>
        <dbReference type="ChEBI" id="CHEBI:18420"/>
    </ligand>
</feature>
<feature type="binding site" evidence="11">
    <location>
        <position position="166"/>
    </location>
    <ligand>
        <name>CTP</name>
        <dbReference type="ChEBI" id="CHEBI:37563"/>
    </ligand>
</feature>
<evidence type="ECO:0000256" key="6">
    <source>
        <dbReference type="ARBA" id="ARBA00022741"/>
    </source>
</evidence>
<organism evidence="15 16">
    <name type="scientific">Lactobacillus kullabergensis</name>
    <dbReference type="NCBI Taxonomy" id="1218493"/>
    <lineage>
        <taxon>Bacteria</taxon>
        <taxon>Bacillati</taxon>
        <taxon>Bacillota</taxon>
        <taxon>Bacilli</taxon>
        <taxon>Lactobacillales</taxon>
        <taxon>Lactobacillaceae</taxon>
        <taxon>Lactobacillus</taxon>
    </lineage>
</organism>
<evidence type="ECO:0000256" key="5">
    <source>
        <dbReference type="ARBA" id="ARBA00022723"/>
    </source>
</evidence>
<feature type="binding site" evidence="11">
    <location>
        <position position="163"/>
    </location>
    <ligand>
        <name>CTP</name>
        <dbReference type="ChEBI" id="CHEBI:37563"/>
    </ligand>
</feature>
<feature type="binding site" evidence="11">
    <location>
        <position position="36"/>
    </location>
    <ligand>
        <name>ATP</name>
        <dbReference type="ChEBI" id="CHEBI:30616"/>
    </ligand>
</feature>
<dbReference type="SUPFAM" id="SSF81891">
    <property type="entry name" value="Poly A polymerase C-terminal region-like"/>
    <property type="match status" value="1"/>
</dbReference>
<dbReference type="HOGENOM" id="CLU_015961_3_0_9"/>
<evidence type="ECO:0000256" key="3">
    <source>
        <dbReference type="ARBA" id="ARBA00022694"/>
    </source>
</evidence>
<feature type="binding site" evidence="11">
    <location>
        <position position="33"/>
    </location>
    <ligand>
        <name>ATP</name>
        <dbReference type="ChEBI" id="CHEBI:30616"/>
    </ligand>
</feature>
<feature type="domain" description="CCA-adding enzyme C-terminal" evidence="14">
    <location>
        <begin position="252"/>
        <end position="394"/>
    </location>
</feature>
<sequence length="399" mass="45054">MIKINNLPPIFTAAFPVLKQLEQAGYEAYFVGGSIRDLILKRPIHDIDIATSAYPAEVKRIFPKTIDTGIKHGTVTVLNDGASYEITTFRTESGYQDFRRPDHVTFVQNLAEDLKRRDFTINALAMNRTGEIIDLFNGLGDLQKHLIKAVGDPMKRFHEDALRMMRAVRFMSQLNFDLESQTKEAVSDLHQLLSKISVERIRDEFVKMGTGINSRDAFKIFLQTKLSESVPDFAGKSDLLAIYPKLKFNPSLETSLWSIIIILLKISDNQIARFMRDWKNSNAMTEKVRKIVALFDLISEKSPSDLELFNAGKDILLNTIDVAHILGQPVNSEALVDRYTALPIKSMSELAIDGQFLITNGIKPGPKLGQILNQIKQKVIAGELDNSEDEIQEYLQQIN</sequence>
<keyword evidence="5 11" id="KW-0479">Metal-binding</keyword>
<feature type="binding site" evidence="11">
    <location>
        <position position="160"/>
    </location>
    <ligand>
        <name>CTP</name>
        <dbReference type="ChEBI" id="CHEBI:37563"/>
    </ligand>
</feature>
<dbReference type="GO" id="GO:0005524">
    <property type="term" value="F:ATP binding"/>
    <property type="evidence" value="ECO:0007669"/>
    <property type="project" value="UniProtKB-UniRule"/>
</dbReference>
<keyword evidence="6 11" id="KW-0547">Nucleotide-binding</keyword>
<dbReference type="Gene3D" id="1.10.246.80">
    <property type="match status" value="1"/>
</dbReference>
<dbReference type="STRING" id="1218493.JF76_09470"/>
<dbReference type="Gene3D" id="1.10.3090.10">
    <property type="entry name" value="cca-adding enzyme, domain 2"/>
    <property type="match status" value="1"/>
</dbReference>
<evidence type="ECO:0000256" key="4">
    <source>
        <dbReference type="ARBA" id="ARBA00022695"/>
    </source>
</evidence>
<keyword evidence="7 11" id="KW-0692">RNA repair</keyword>
<feature type="binding site" evidence="11">
    <location>
        <position position="117"/>
    </location>
    <ligand>
        <name>ATP</name>
        <dbReference type="ChEBI" id="CHEBI:30616"/>
    </ligand>
</feature>
<feature type="binding site" evidence="11">
    <location>
        <position position="36"/>
    </location>
    <ligand>
        <name>CTP</name>
        <dbReference type="ChEBI" id="CHEBI:37563"/>
    </ligand>
</feature>